<dbReference type="AlphaFoldDB" id="A0A1Q5UK03"/>
<dbReference type="PROSITE" id="PS50127">
    <property type="entry name" value="UBC_2"/>
    <property type="match status" value="1"/>
</dbReference>
<reference evidence="4 5" key="1">
    <citation type="submission" date="2016-10" db="EMBL/GenBank/DDBJ databases">
        <title>Genome sequence of the ascomycete fungus Penicillium subrubescens.</title>
        <authorList>
            <person name="De Vries R.P."/>
            <person name="Peng M."/>
            <person name="Dilokpimol A."/>
            <person name="Hilden K."/>
            <person name="Makela M.R."/>
            <person name="Grigoriev I."/>
            <person name="Riley R."/>
            <person name="Granchi Z."/>
        </authorList>
    </citation>
    <scope>NUCLEOTIDE SEQUENCE [LARGE SCALE GENOMIC DNA]</scope>
    <source>
        <strain evidence="4 5">CBS 132785</strain>
    </source>
</reference>
<dbReference type="Gene3D" id="3.10.110.10">
    <property type="entry name" value="Ubiquitin Conjugating Enzyme"/>
    <property type="match status" value="1"/>
</dbReference>
<comment type="caution">
    <text evidence="4">The sequence shown here is derived from an EMBL/GenBank/DDBJ whole genome shotgun (WGS) entry which is preliminary data.</text>
</comment>
<dbReference type="InterPro" id="IPR000608">
    <property type="entry name" value="UBC"/>
</dbReference>
<name>A0A1Q5UK03_9EURO</name>
<dbReference type="InterPro" id="IPR016135">
    <property type="entry name" value="UBQ-conjugating_enzyme/RWD"/>
</dbReference>
<evidence type="ECO:0000256" key="1">
    <source>
        <dbReference type="SAM" id="Coils"/>
    </source>
</evidence>
<keyword evidence="1" id="KW-0175">Coiled coil</keyword>
<evidence type="ECO:0000313" key="4">
    <source>
        <dbReference type="EMBL" id="OKP12797.1"/>
    </source>
</evidence>
<feature type="domain" description="UBC core" evidence="3">
    <location>
        <begin position="1"/>
        <end position="129"/>
    </location>
</feature>
<dbReference type="EMBL" id="MNBE01000177">
    <property type="protein sequence ID" value="OKP12797.1"/>
    <property type="molecule type" value="Genomic_DNA"/>
</dbReference>
<dbReference type="Proteomes" id="UP000186955">
    <property type="component" value="Unassembled WGS sequence"/>
</dbReference>
<organism evidence="4 5">
    <name type="scientific">Penicillium subrubescens</name>
    <dbReference type="NCBI Taxonomy" id="1316194"/>
    <lineage>
        <taxon>Eukaryota</taxon>
        <taxon>Fungi</taxon>
        <taxon>Dikarya</taxon>
        <taxon>Ascomycota</taxon>
        <taxon>Pezizomycotina</taxon>
        <taxon>Eurotiomycetes</taxon>
        <taxon>Eurotiomycetidae</taxon>
        <taxon>Eurotiales</taxon>
        <taxon>Aspergillaceae</taxon>
        <taxon>Penicillium</taxon>
    </lineage>
</organism>
<sequence>MANQLLFQSVHENRIYSVNIHCGPDYPDNPPTIQFVSRVNIPCVDQQSGKALDLLDRADKGSQPDSHKLTTILSQARSFKEQYAAEQKKLAEMIPPKPVSPRQARKEQTIRFEQETSRKHPDTPSIFDRPRLSLSGKRKVPVLVNARGVPFLRIKKPQPRNLSGVIRSKLEKRWNRIVTRDRLHVELLFAKDEDSWDHLTRTSEKPTWSEEVKLCLDDVYEKIRETDRQNRELAENMWKVVLEERELAKQEDQQRQVEQSVLQDKST</sequence>
<feature type="compositionally biased region" description="Basic and acidic residues" evidence="2">
    <location>
        <begin position="112"/>
        <end position="122"/>
    </location>
</feature>
<keyword evidence="5" id="KW-1185">Reference proteome</keyword>
<evidence type="ECO:0000256" key="2">
    <source>
        <dbReference type="SAM" id="MobiDB-lite"/>
    </source>
</evidence>
<evidence type="ECO:0000313" key="5">
    <source>
        <dbReference type="Proteomes" id="UP000186955"/>
    </source>
</evidence>
<feature type="coiled-coil region" evidence="1">
    <location>
        <begin position="216"/>
        <end position="260"/>
    </location>
</feature>
<gene>
    <name evidence="4" type="ORF">PENSUB_1529</name>
</gene>
<evidence type="ECO:0000259" key="3">
    <source>
        <dbReference type="PROSITE" id="PS50127"/>
    </source>
</evidence>
<protein>
    <submittedName>
        <fullName evidence="4">Ubiquitin-conjugating enzyme variant MMS2</fullName>
    </submittedName>
</protein>
<accession>A0A1Q5UK03</accession>
<feature type="region of interest" description="Disordered" evidence="2">
    <location>
        <begin position="112"/>
        <end position="131"/>
    </location>
</feature>
<proteinExistence type="predicted"/>
<dbReference type="STRING" id="1316194.A0A1Q5UK03"/>
<dbReference type="SUPFAM" id="SSF54495">
    <property type="entry name" value="UBC-like"/>
    <property type="match status" value="1"/>
</dbReference>